<keyword evidence="3" id="KW-1185">Reference proteome</keyword>
<dbReference type="EMBL" id="JACHWB010000002">
    <property type="protein sequence ID" value="MBB3018867.1"/>
    <property type="molecule type" value="Genomic_DNA"/>
</dbReference>
<dbReference type="AlphaFoldDB" id="A0A7W4VKH4"/>
<evidence type="ECO:0000313" key="3">
    <source>
        <dbReference type="Proteomes" id="UP000532010"/>
    </source>
</evidence>
<feature type="signal peptide" evidence="1">
    <location>
        <begin position="1"/>
        <end position="26"/>
    </location>
</feature>
<keyword evidence="1" id="KW-0732">Signal</keyword>
<dbReference type="RefSeq" id="WP_183449454.1">
    <property type="nucleotide sequence ID" value="NZ_JACHWB010000002.1"/>
</dbReference>
<proteinExistence type="predicted"/>
<evidence type="ECO:0000256" key="1">
    <source>
        <dbReference type="SAM" id="SignalP"/>
    </source>
</evidence>
<organism evidence="2 3">
    <name type="scientific">Microvirga lupini</name>
    <dbReference type="NCBI Taxonomy" id="420324"/>
    <lineage>
        <taxon>Bacteria</taxon>
        <taxon>Pseudomonadati</taxon>
        <taxon>Pseudomonadota</taxon>
        <taxon>Alphaproteobacteria</taxon>
        <taxon>Hyphomicrobiales</taxon>
        <taxon>Methylobacteriaceae</taxon>
        <taxon>Microvirga</taxon>
    </lineage>
</organism>
<name>A0A7W4VKH4_9HYPH</name>
<protein>
    <submittedName>
        <fullName evidence="2">Uncharacterized protein</fullName>
    </submittedName>
</protein>
<comment type="caution">
    <text evidence="2">The sequence shown here is derived from an EMBL/GenBank/DDBJ whole genome shotgun (WGS) entry which is preliminary data.</text>
</comment>
<reference evidence="2 3" key="1">
    <citation type="submission" date="2020-08" db="EMBL/GenBank/DDBJ databases">
        <title>The Agave Microbiome: Exploring the role of microbial communities in plant adaptations to desert environments.</title>
        <authorList>
            <person name="Partida-Martinez L.P."/>
        </authorList>
    </citation>
    <scope>NUCLEOTIDE SEQUENCE [LARGE SCALE GENOMIC DNA]</scope>
    <source>
        <strain evidence="2 3">AT3.9</strain>
    </source>
</reference>
<evidence type="ECO:0000313" key="2">
    <source>
        <dbReference type="EMBL" id="MBB3018867.1"/>
    </source>
</evidence>
<accession>A0A7W4VKH4</accession>
<feature type="chain" id="PRO_5031223211" evidence="1">
    <location>
        <begin position="27"/>
        <end position="108"/>
    </location>
</feature>
<gene>
    <name evidence="2" type="ORF">FHR70_001921</name>
</gene>
<sequence length="108" mass="13013">MRKLLFGLLGFATLGFGALSAQPVEAQPYYPGYGYGYRPVVERYYGRPRPVVRVQYGRPYYGRPYPAYRPVRTVRRCWVERRRVWTNYGWVRRPVEVCRTVRRPGYRW</sequence>
<dbReference type="Proteomes" id="UP000532010">
    <property type="component" value="Unassembled WGS sequence"/>
</dbReference>